<comment type="similarity">
    <text evidence="2 6">Belongs to the BI1 family.</text>
</comment>
<accession>A0A7X2T1R0</accession>
<evidence type="ECO:0000256" key="2">
    <source>
        <dbReference type="ARBA" id="ARBA00010350"/>
    </source>
</evidence>
<feature type="transmembrane region" description="Helical" evidence="6">
    <location>
        <begin position="107"/>
        <end position="125"/>
    </location>
</feature>
<comment type="caution">
    <text evidence="7">The sequence shown here is derived from an EMBL/GenBank/DDBJ whole genome shotgun (WGS) entry which is preliminary data.</text>
</comment>
<dbReference type="PANTHER" id="PTHR23291">
    <property type="entry name" value="BAX INHIBITOR-RELATED"/>
    <property type="match status" value="1"/>
</dbReference>
<dbReference type="Proteomes" id="UP000460287">
    <property type="component" value="Unassembled WGS sequence"/>
</dbReference>
<dbReference type="AlphaFoldDB" id="A0A7X2T1R0"/>
<protein>
    <submittedName>
        <fullName evidence="7">Bax inhibitor-1/YccA family protein</fullName>
    </submittedName>
</protein>
<evidence type="ECO:0000256" key="5">
    <source>
        <dbReference type="ARBA" id="ARBA00023136"/>
    </source>
</evidence>
<evidence type="ECO:0000256" key="3">
    <source>
        <dbReference type="ARBA" id="ARBA00022692"/>
    </source>
</evidence>
<dbReference type="RefSeq" id="WP_154531852.1">
    <property type="nucleotide sequence ID" value="NZ_VULX01000018.1"/>
</dbReference>
<feature type="transmembrane region" description="Helical" evidence="6">
    <location>
        <begin position="20"/>
        <end position="37"/>
    </location>
</feature>
<evidence type="ECO:0000256" key="1">
    <source>
        <dbReference type="ARBA" id="ARBA00004141"/>
    </source>
</evidence>
<keyword evidence="4 6" id="KW-1133">Transmembrane helix</keyword>
<proteinExistence type="inferred from homology"/>
<feature type="transmembrane region" description="Helical" evidence="6">
    <location>
        <begin position="137"/>
        <end position="157"/>
    </location>
</feature>
<dbReference type="PANTHER" id="PTHR23291:SF50">
    <property type="entry name" value="PROTEIN LIFEGUARD 4"/>
    <property type="match status" value="1"/>
</dbReference>
<gene>
    <name evidence="7" type="ORF">FYJ33_11205</name>
</gene>
<dbReference type="InterPro" id="IPR006214">
    <property type="entry name" value="Bax_inhibitor_1-related"/>
</dbReference>
<dbReference type="GO" id="GO:0005886">
    <property type="term" value="C:plasma membrane"/>
    <property type="evidence" value="ECO:0007669"/>
    <property type="project" value="TreeGrafter"/>
</dbReference>
<evidence type="ECO:0000313" key="7">
    <source>
        <dbReference type="EMBL" id="MSR91951.1"/>
    </source>
</evidence>
<feature type="transmembrane region" description="Helical" evidence="6">
    <location>
        <begin position="201"/>
        <end position="221"/>
    </location>
</feature>
<keyword evidence="3 6" id="KW-0812">Transmembrane</keyword>
<feature type="transmembrane region" description="Helical" evidence="6">
    <location>
        <begin position="49"/>
        <end position="68"/>
    </location>
</feature>
<comment type="subcellular location">
    <subcellularLocation>
        <location evidence="1">Membrane</location>
        <topology evidence="1">Multi-pass membrane protein</topology>
    </subcellularLocation>
</comment>
<reference evidence="7 8" key="1">
    <citation type="submission" date="2019-08" db="EMBL/GenBank/DDBJ databases">
        <title>In-depth cultivation of the pig gut microbiome towards novel bacterial diversity and tailored functional studies.</title>
        <authorList>
            <person name="Wylensek D."/>
            <person name="Hitch T.C.A."/>
            <person name="Clavel T."/>
        </authorList>
    </citation>
    <scope>NUCLEOTIDE SEQUENCE [LARGE SCALE GENOMIC DNA]</scope>
    <source>
        <strain evidence="7 8">WCA-383-APC-5B</strain>
    </source>
</reference>
<evidence type="ECO:0000313" key="8">
    <source>
        <dbReference type="Proteomes" id="UP000460287"/>
    </source>
</evidence>
<keyword evidence="8" id="KW-1185">Reference proteome</keyword>
<keyword evidence="5 6" id="KW-0472">Membrane</keyword>
<evidence type="ECO:0000256" key="4">
    <source>
        <dbReference type="ARBA" id="ARBA00022989"/>
    </source>
</evidence>
<dbReference type="Pfam" id="PF01027">
    <property type="entry name" value="Bax1-I"/>
    <property type="match status" value="1"/>
</dbReference>
<sequence length="228" mass="25531">MNNEMTYAKSQASFISKTFLYMALGLFVTFGIGYFVSNSDFVFDMIYNNPAIMVVACGVELVLVWILGRNINKMSVQTALTMFIVYALVNGITFGSIFLVYDLTSVVTVFFVSAVTFLACGFVGVTIQRDLSTFARFAMMALIGVIVTSIANMFLGLEGLEMLITYVGLFIFCGLTAYDMQTLKRIHYESYSMDSQTVGKYAVIAALNLYLDFINIFIYLLRLLARRD</sequence>
<dbReference type="CDD" id="cd10432">
    <property type="entry name" value="BI-1-like_bacterial"/>
    <property type="match status" value="1"/>
</dbReference>
<name>A0A7X2T1R0_9CLOT</name>
<organism evidence="7 8">
    <name type="scientific">Inconstantimicrobium porci</name>
    <dbReference type="NCBI Taxonomy" id="2652291"/>
    <lineage>
        <taxon>Bacteria</taxon>
        <taxon>Bacillati</taxon>
        <taxon>Bacillota</taxon>
        <taxon>Clostridia</taxon>
        <taxon>Eubacteriales</taxon>
        <taxon>Clostridiaceae</taxon>
        <taxon>Inconstantimicrobium</taxon>
    </lineage>
</organism>
<dbReference type="EMBL" id="VULX01000018">
    <property type="protein sequence ID" value="MSR91951.1"/>
    <property type="molecule type" value="Genomic_DNA"/>
</dbReference>
<feature type="transmembrane region" description="Helical" evidence="6">
    <location>
        <begin position="163"/>
        <end position="180"/>
    </location>
</feature>
<feature type="transmembrane region" description="Helical" evidence="6">
    <location>
        <begin position="80"/>
        <end position="101"/>
    </location>
</feature>
<evidence type="ECO:0000256" key="6">
    <source>
        <dbReference type="RuleBase" id="RU004379"/>
    </source>
</evidence>